<name>A0A3Q9QVS0_9BACI</name>
<reference evidence="3 4" key="1">
    <citation type="submission" date="2017-07" db="EMBL/GenBank/DDBJ databases">
        <title>The complete genome sequence of Bacillus mesonae strain H20-5, an efficient strain improving plant abiotic stress resistance.</title>
        <authorList>
            <person name="Kim S.Y."/>
            <person name="Song H."/>
            <person name="Sang M.K."/>
            <person name="Weon H.-Y."/>
            <person name="Song J."/>
        </authorList>
    </citation>
    <scope>NUCLEOTIDE SEQUENCE [LARGE SCALE GENOMIC DNA]</scope>
    <source>
        <strain evidence="3 4">H20-5</strain>
    </source>
</reference>
<evidence type="ECO:0000313" key="4">
    <source>
        <dbReference type="Proteomes" id="UP000282892"/>
    </source>
</evidence>
<dbReference type="OrthoDB" id="49104at2"/>
<protein>
    <recommendedName>
        <fullName evidence="2">CBS domain-containing protein</fullName>
    </recommendedName>
</protein>
<evidence type="ECO:0000256" key="1">
    <source>
        <dbReference type="PROSITE-ProRule" id="PRU00703"/>
    </source>
</evidence>
<organism evidence="3 4">
    <name type="scientific">Neobacillus mesonae</name>
    <dbReference type="NCBI Taxonomy" id="1193713"/>
    <lineage>
        <taxon>Bacteria</taxon>
        <taxon>Bacillati</taxon>
        <taxon>Bacillota</taxon>
        <taxon>Bacilli</taxon>
        <taxon>Bacillales</taxon>
        <taxon>Bacillaceae</taxon>
        <taxon>Neobacillus</taxon>
    </lineage>
</organism>
<dbReference type="Gene3D" id="3.10.580.10">
    <property type="entry name" value="CBS-domain"/>
    <property type="match status" value="1"/>
</dbReference>
<gene>
    <name evidence="3" type="ORF">CHR53_17330</name>
</gene>
<dbReference type="InterPro" id="IPR046342">
    <property type="entry name" value="CBS_dom_sf"/>
</dbReference>
<sequence>MESVKNQEQLLSERFEVAYNQVHDALRGLVKINDDRFVVLVKVGAKRYQVIETFKKDLEQYAKLRNAIVHEKIEVGFYIAEPNEKVVIHIEKIANILSQPNYALSIASKDVVYFDDRDKILKVTSAIKDHGYSKFPVYQNNKCIGLLTSSSIVKWLARNMKNGSVNLANIRIFDIMKFEKAHPIDFVSKEINIFEVENIFEKSHKKKQKLECVIITENGRPEEKPLGIVTPWDLIEIDYTVE</sequence>
<dbReference type="STRING" id="1193713.GCA_001636315_00298"/>
<dbReference type="SUPFAM" id="SSF54631">
    <property type="entry name" value="CBS-domain pair"/>
    <property type="match status" value="1"/>
</dbReference>
<dbReference type="KEGG" id="nmk:CHR53_17330"/>
<dbReference type="EMBL" id="CP022572">
    <property type="protein sequence ID" value="AZU62881.1"/>
    <property type="molecule type" value="Genomic_DNA"/>
</dbReference>
<proteinExistence type="predicted"/>
<dbReference type="Proteomes" id="UP000282892">
    <property type="component" value="Chromosome"/>
</dbReference>
<dbReference type="AlphaFoldDB" id="A0A3Q9QVS0"/>
<dbReference type="RefSeq" id="WP_127487696.1">
    <property type="nucleotide sequence ID" value="NZ_CP022572.1"/>
</dbReference>
<dbReference type="Pfam" id="PF00571">
    <property type="entry name" value="CBS"/>
    <property type="match status" value="1"/>
</dbReference>
<accession>A0A3Q9QVS0</accession>
<dbReference type="InterPro" id="IPR000644">
    <property type="entry name" value="CBS_dom"/>
</dbReference>
<keyword evidence="1" id="KW-0129">CBS domain</keyword>
<evidence type="ECO:0000259" key="2">
    <source>
        <dbReference type="PROSITE" id="PS51371"/>
    </source>
</evidence>
<feature type="domain" description="CBS" evidence="2">
    <location>
        <begin position="107"/>
        <end position="162"/>
    </location>
</feature>
<dbReference type="PROSITE" id="PS51371">
    <property type="entry name" value="CBS"/>
    <property type="match status" value="1"/>
</dbReference>
<evidence type="ECO:0000313" key="3">
    <source>
        <dbReference type="EMBL" id="AZU62881.1"/>
    </source>
</evidence>
<keyword evidence="4" id="KW-1185">Reference proteome</keyword>